<keyword evidence="6" id="KW-1185">Reference proteome</keyword>
<dbReference type="InterPro" id="IPR030942">
    <property type="entry name" value="Mycoplas_M_dom"/>
</dbReference>
<feature type="domain" description="Mycoplasma immunoglobulin binding protein M2" evidence="4">
    <location>
        <begin position="505"/>
        <end position="694"/>
    </location>
</feature>
<dbReference type="Pfam" id="PF26360">
    <property type="entry name" value="MIB_M1"/>
    <property type="match status" value="1"/>
</dbReference>
<reference evidence="5" key="1">
    <citation type="submission" date="2017-10" db="EMBL/GenBank/DDBJ databases">
        <title>Genome-wide analysis of the first isolated strain mycoplasma dispar GS01.</title>
        <authorList>
            <person name="Hao H."/>
            <person name="Chen S."/>
            <person name="Zhao P."/>
            <person name="Chu Y."/>
            <person name="Liu Y."/>
        </authorList>
    </citation>
    <scope>NUCLEOTIDE SEQUENCE [LARGE SCALE GENOMIC DNA]</scope>
    <source>
        <strain evidence="5">GS01</strain>
    </source>
</reference>
<accession>A0ABN5DZN6</accession>
<feature type="region of interest" description="Disordered" evidence="2">
    <location>
        <begin position="310"/>
        <end position="330"/>
    </location>
</feature>
<evidence type="ECO:0000259" key="3">
    <source>
        <dbReference type="Pfam" id="PF26360"/>
    </source>
</evidence>
<keyword evidence="1" id="KW-0175">Coiled coil</keyword>
<evidence type="ECO:0000313" key="5">
    <source>
        <dbReference type="EMBL" id="ATP59927.1"/>
    </source>
</evidence>
<dbReference type="EMBL" id="CP024161">
    <property type="protein sequence ID" value="ATP59927.1"/>
    <property type="molecule type" value="Genomic_DNA"/>
</dbReference>
<dbReference type="NCBIfam" id="TIGR04524">
    <property type="entry name" value="mycoplas_M_dom"/>
    <property type="match status" value="1"/>
</dbReference>
<evidence type="ECO:0000256" key="2">
    <source>
        <dbReference type="SAM" id="MobiDB-lite"/>
    </source>
</evidence>
<feature type="region of interest" description="Disordered" evidence="2">
    <location>
        <begin position="96"/>
        <end position="140"/>
    </location>
</feature>
<feature type="domain" description="IgG-blocking virulence" evidence="3">
    <location>
        <begin position="300"/>
        <end position="493"/>
    </location>
</feature>
<dbReference type="Proteomes" id="UP000224629">
    <property type="component" value="Chromosome"/>
</dbReference>
<dbReference type="InterPro" id="IPR030941">
    <property type="entry name" value="Predic_Ig_block"/>
</dbReference>
<feature type="coiled-coil region" evidence="1">
    <location>
        <begin position="180"/>
        <end position="214"/>
    </location>
</feature>
<gene>
    <name evidence="5" type="ORF">CSW10_03285</name>
</gene>
<evidence type="ECO:0000256" key="1">
    <source>
        <dbReference type="SAM" id="Coils"/>
    </source>
</evidence>
<dbReference type="Pfam" id="PF26364">
    <property type="entry name" value="MIB_M2"/>
    <property type="match status" value="1"/>
</dbReference>
<dbReference type="InterPro" id="IPR058860">
    <property type="entry name" value="MIB_M2"/>
</dbReference>
<feature type="compositionally biased region" description="Polar residues" evidence="2">
    <location>
        <begin position="110"/>
        <end position="119"/>
    </location>
</feature>
<evidence type="ECO:0000313" key="6">
    <source>
        <dbReference type="Proteomes" id="UP000224629"/>
    </source>
</evidence>
<name>A0ABN5DZN6_9BACT</name>
<organism evidence="5 6">
    <name type="scientific">Mesomycoplasma dispar</name>
    <dbReference type="NCBI Taxonomy" id="86660"/>
    <lineage>
        <taxon>Bacteria</taxon>
        <taxon>Bacillati</taxon>
        <taxon>Mycoplasmatota</taxon>
        <taxon>Mycoplasmoidales</taxon>
        <taxon>Metamycoplasmataceae</taxon>
        <taxon>Mesomycoplasma</taxon>
    </lineage>
</organism>
<protein>
    <recommendedName>
        <fullName evidence="7">Immunoglobulin-blocking virulence protein</fullName>
    </recommendedName>
</protein>
<evidence type="ECO:0008006" key="7">
    <source>
        <dbReference type="Google" id="ProtNLM"/>
    </source>
</evidence>
<evidence type="ECO:0000259" key="4">
    <source>
        <dbReference type="Pfam" id="PF26364"/>
    </source>
</evidence>
<proteinExistence type="predicted"/>
<dbReference type="NCBIfam" id="TIGR04526">
    <property type="entry name" value="predic_Ig_block"/>
    <property type="match status" value="1"/>
</dbReference>
<sequence length="724" mass="81234">MVFYLSRRKKIVILGVVVSLIIGGSSFFANPQFSGFLWFTNQITYNSSSPSIVSKNNPNDLTFYSPVTNSEFKPFENNQPKVDLIKPKVEKEVVKPEIISPSKPKKESKNITTSPSLSISPRKPSLKTPEKVVETPAPPAERTVPRIRIESPIAGTNPSKSVNQGSVSQSLIQMALDRYKQGLEAEIKRYEKIVAQLQAEVNEIERSYKEDFDKDHIRGKIPKTDAGRDLWKENYQRRIGLPKYNLNREKAYLEELKRRPPKTSFTAEELKSLRQGLVPSTESPNVWVYEDENKNPTLNRLKEHDKKRTFNTSSPYARTPDDISKGNFPGWTKSDVSNQFTNEIGSQYTKSIKVFEYKPNEQNEDKTRTPLKLIELDANDNDAFQKFKEIMAKVSQKDNKVQAIRIKNIGETHSLQNADEILKAIPSQINTVSVFLNNVNATKSLRGLEGKKLKELSIYTETNSLNEEWSINPNALNNVDFISFDYNNQASFGSTSGKIGGSIIFQGLRWEKGDDVNKINEGLRIVFDSKIEQRVFQGNFGGKGGWPTTLDFSETEVNTFKGIKFDEFDKSFNDKVRNWKDDPYAQENYTGFRKLKFSKLVIKGSGGSGAKSLNFKFSDLDGAQFTERFSEPVPGNSPRVVVKVDGQQINSYPVYISGNPSGDSVNQLRKFIEVANGSGNNITQIFVESESAKQSIGSTIGTAQVLVGKQSNSSSGSSSSDLLN</sequence>